<dbReference type="GO" id="GO:0044781">
    <property type="term" value="P:bacterial-type flagellum organization"/>
    <property type="evidence" value="ECO:0007669"/>
    <property type="project" value="UniProtKB-KW"/>
</dbReference>
<organism evidence="11">
    <name type="scientific">Cupriavidus necator</name>
    <name type="common">Alcaligenes eutrophus</name>
    <name type="synonym">Ralstonia eutropha</name>
    <dbReference type="NCBI Taxonomy" id="106590"/>
    <lineage>
        <taxon>Bacteria</taxon>
        <taxon>Pseudomonadati</taxon>
        <taxon>Pseudomonadota</taxon>
        <taxon>Betaproteobacteria</taxon>
        <taxon>Burkholderiales</taxon>
        <taxon>Burkholderiaceae</taxon>
        <taxon>Cupriavidus</taxon>
    </lineage>
</organism>
<dbReference type="RefSeq" id="WP_340530841.1">
    <property type="nucleotide sequence ID" value="NZ_FMSH01000531.1"/>
</dbReference>
<dbReference type="NCBIfam" id="NF009365">
    <property type="entry name" value="PRK12722.1"/>
    <property type="match status" value="1"/>
</dbReference>
<name>A0A1K0JZU1_CUPNE</name>
<evidence type="ECO:0000256" key="10">
    <source>
        <dbReference type="PIRNR" id="PIRNR003159"/>
    </source>
</evidence>
<feature type="binding site" evidence="9">
    <location>
        <position position="184"/>
    </location>
    <ligand>
        <name>Zn(2+)</name>
        <dbReference type="ChEBI" id="CHEBI:29105"/>
    </ligand>
</feature>
<evidence type="ECO:0000313" key="11">
    <source>
        <dbReference type="EMBL" id="SCV01386.1"/>
    </source>
</evidence>
<keyword evidence="7 9" id="KW-0010">Activator</keyword>
<comment type="similarity">
    <text evidence="9 10">Belongs to the FlhC family.</text>
</comment>
<accession>A0A1K0JZU1</accession>
<dbReference type="GO" id="GO:1902208">
    <property type="term" value="P:regulation of bacterial-type flagellum assembly"/>
    <property type="evidence" value="ECO:0007669"/>
    <property type="project" value="UniProtKB-UniRule"/>
</dbReference>
<comment type="cofactor">
    <cofactor evidence="9">
        <name>Zn(2+)</name>
        <dbReference type="ChEBI" id="CHEBI:29105"/>
    </cofactor>
    <text evidence="9">Binds 1 zinc ion per subunit.</text>
</comment>
<keyword evidence="6 9" id="KW-0238">DNA-binding</keyword>
<dbReference type="GO" id="GO:0005737">
    <property type="term" value="C:cytoplasm"/>
    <property type="evidence" value="ECO:0007669"/>
    <property type="project" value="UniProtKB-SubCell"/>
</dbReference>
<dbReference type="GO" id="GO:0008270">
    <property type="term" value="F:zinc ion binding"/>
    <property type="evidence" value="ECO:0007669"/>
    <property type="project" value="UniProtKB-UniRule"/>
</dbReference>
<keyword evidence="1 9" id="KW-0963">Cytoplasm</keyword>
<evidence type="ECO:0000256" key="6">
    <source>
        <dbReference type="ARBA" id="ARBA00023125"/>
    </source>
</evidence>
<comment type="function">
    <text evidence="9">Functions in complex with FlhD as a master transcriptional regulator that regulates transcription of several flagellar and non-flagellar operons by binding to their promoter region. Activates expression of class 2 flagellar genes, including fliA, which is a flagellum-specific sigma factor that turns on the class 3 genes. Also regulates genes whose products function in a variety of physiological pathways.</text>
</comment>
<keyword evidence="3 9" id="KW-1005">Bacterial flagellum biogenesis</keyword>
<keyword evidence="4 9" id="KW-0862">Zinc</keyword>
<evidence type="ECO:0000256" key="7">
    <source>
        <dbReference type="ARBA" id="ARBA00023159"/>
    </source>
</evidence>
<feature type="binding site" evidence="9">
    <location>
        <position position="164"/>
    </location>
    <ligand>
        <name>Zn(2+)</name>
        <dbReference type="ChEBI" id="CHEBI:29105"/>
    </ligand>
</feature>
<keyword evidence="8 9" id="KW-0804">Transcription</keyword>
<evidence type="ECO:0000256" key="9">
    <source>
        <dbReference type="HAMAP-Rule" id="MF_01891"/>
    </source>
</evidence>
<dbReference type="AlphaFoldDB" id="A0A1K0JZU1"/>
<proteinExistence type="inferred from homology"/>
<dbReference type="Pfam" id="PF05280">
    <property type="entry name" value="FlhC"/>
    <property type="match status" value="1"/>
</dbReference>
<evidence type="ECO:0000256" key="8">
    <source>
        <dbReference type="ARBA" id="ARBA00023163"/>
    </source>
</evidence>
<dbReference type="HAMAP" id="MF_01891">
    <property type="entry name" value="FhlC"/>
    <property type="match status" value="1"/>
</dbReference>
<evidence type="ECO:0000256" key="4">
    <source>
        <dbReference type="ARBA" id="ARBA00022833"/>
    </source>
</evidence>
<dbReference type="EMBL" id="FMSH01000531">
    <property type="protein sequence ID" value="SCV01386.1"/>
    <property type="molecule type" value="Genomic_DNA"/>
</dbReference>
<dbReference type="GO" id="GO:0045893">
    <property type="term" value="P:positive regulation of DNA-templated transcription"/>
    <property type="evidence" value="ECO:0007669"/>
    <property type="project" value="InterPro"/>
</dbReference>
<sequence length="203" mass="22404">MDVHDIAGTAVAGSPAPVPRARPPLPGKSMLQDVEQIRLAIEMIGLGARLQVLESEVSLPRVRLIRLYKELCGVSPPKGMLPFSTDWFVSWRPNAHASMLLGAYRFMTSRGCLDGIRAVLSSYRMYREQLCATGEASQLSFTRAWTLVRFYERGMLRLARCRDCRGEYVVQADGARHRYVCGLCLPPARAGKGRKPAPAALAG</sequence>
<comment type="subcellular location">
    <subcellularLocation>
        <location evidence="9 10">Cytoplasm</location>
    </subcellularLocation>
</comment>
<feature type="binding site" evidence="9">
    <location>
        <position position="161"/>
    </location>
    <ligand>
        <name>Zn(2+)</name>
        <dbReference type="ChEBI" id="CHEBI:29105"/>
    </ligand>
</feature>
<evidence type="ECO:0000256" key="2">
    <source>
        <dbReference type="ARBA" id="ARBA00022723"/>
    </source>
</evidence>
<evidence type="ECO:0000256" key="5">
    <source>
        <dbReference type="ARBA" id="ARBA00023015"/>
    </source>
</evidence>
<keyword evidence="2 9" id="KW-0479">Metal-binding</keyword>
<evidence type="ECO:0000256" key="1">
    <source>
        <dbReference type="ARBA" id="ARBA00022490"/>
    </source>
</evidence>
<gene>
    <name evidence="9 11" type="primary">flhC</name>
    <name evidence="11" type="ORF">CNECB9_810013</name>
</gene>
<keyword evidence="5 9" id="KW-0805">Transcription regulation</keyword>
<evidence type="ECO:0000256" key="3">
    <source>
        <dbReference type="ARBA" id="ARBA00022795"/>
    </source>
</evidence>
<protein>
    <recommendedName>
        <fullName evidence="9 10">Flagellar transcriptional regulator FlhC</fullName>
    </recommendedName>
</protein>
<comment type="subunit">
    <text evidence="9">Heterohexamer composed of two FlhC and four FlhD subunits. Each FlhC binds a FlhD dimer, forming a heterotrimer, and a hexamer assembles by dimerization of two heterotrimers.</text>
</comment>
<feature type="binding site" evidence="9">
    <location>
        <position position="181"/>
    </location>
    <ligand>
        <name>Zn(2+)</name>
        <dbReference type="ChEBI" id="CHEBI:29105"/>
    </ligand>
</feature>
<reference evidence="11" key="1">
    <citation type="submission" date="2016-09" db="EMBL/GenBank/DDBJ databases">
        <authorList>
            <person name="Capua I."/>
            <person name="De Benedictis P."/>
            <person name="Joannis T."/>
            <person name="Lombin L.H."/>
            <person name="Cattoli G."/>
        </authorList>
    </citation>
    <scope>NUCLEOTIDE SEQUENCE</scope>
    <source>
        <strain evidence="11">B9</strain>
    </source>
</reference>
<dbReference type="GO" id="GO:0003677">
    <property type="term" value="F:DNA binding"/>
    <property type="evidence" value="ECO:0007669"/>
    <property type="project" value="UniProtKB-UniRule"/>
</dbReference>
<dbReference type="SUPFAM" id="SSF160930">
    <property type="entry name" value="FlhC-like"/>
    <property type="match status" value="1"/>
</dbReference>
<dbReference type="InterPro" id="IPR007944">
    <property type="entry name" value="FlhC"/>
</dbReference>
<dbReference type="PIRSF" id="PIRSF003159">
    <property type="entry name" value="FlhC"/>
    <property type="match status" value="1"/>
</dbReference>